<dbReference type="CDD" id="cd07042">
    <property type="entry name" value="STAS_SulP_like_sulfate_transporter"/>
    <property type="match status" value="1"/>
</dbReference>
<evidence type="ECO:0000256" key="3">
    <source>
        <dbReference type="ARBA" id="ARBA00022989"/>
    </source>
</evidence>
<dbReference type="InterPro" id="IPR036513">
    <property type="entry name" value="STAS_dom_sf"/>
</dbReference>
<sequence>MEPLFYPKLISTFKKGYSRDQFYKDLMAGTIVGVVALPLAIAFAIASGVSPEKGLVTAVIAGSLISLLGGSRVQIGGPTGAFVVIVAGIIASYGIDGLIISTIMAGIIMIAFGLLRLGVIIRFVPYPLTVGFTSGIALLIFVSQIKDFFGMNTGELPAEFISKMSVLFSSIGTSNWQAVILGIVSVLLTIYWKKVSARIPGSLIALIVGALIVTIGFLDVETIGSKFGEIPNKISVPEFPTLSWDLILKHIAPAFTIAMLGSIESLLSAIVADGMIGGRHRSNTELIAQGIANIGSGIFGGIPATGAIARTATNVKNGGRTPVSGMVHAVVLLIIMLFAGKWAKLIPLSVLAGILMVVAYNMSEWRSFVSILRGSRYDAAVLLSTFVLTVVVDLTVAIQVGMVLAALLFMKRMSDVSEVKTLVGNLSAEEHDDVSMINLQLPSGCAVYEITGPMFFGVANKFKELTHDIPDRSEVVIIRMRRVSMIDATGLYNFKELLHHFLHKHKKIILTGVNPHVEEELLRYGIVDLIGKENIFSLFDDAVKMLKDKYQE</sequence>
<evidence type="ECO:0000313" key="8">
    <source>
        <dbReference type="Proteomes" id="UP001056426"/>
    </source>
</evidence>
<dbReference type="RefSeq" id="WP_250723995.1">
    <property type="nucleotide sequence ID" value="NZ_CP098400.1"/>
</dbReference>
<gene>
    <name evidence="7" type="ORF">M9189_00730</name>
</gene>
<feature type="transmembrane region" description="Helical" evidence="5">
    <location>
        <begin position="81"/>
        <end position="114"/>
    </location>
</feature>
<feature type="domain" description="STAS" evidence="6">
    <location>
        <begin position="435"/>
        <end position="546"/>
    </location>
</feature>
<keyword evidence="2 5" id="KW-0812">Transmembrane</keyword>
<reference evidence="7" key="2">
    <citation type="submission" date="2022-06" db="EMBL/GenBank/DDBJ databases">
        <title>Xiashengella guii gen. nov. sp. nov., a bacterium isolated form anaerobic digestion tank.</title>
        <authorList>
            <person name="Huang H."/>
        </authorList>
    </citation>
    <scope>NUCLEOTIDE SEQUENCE</scope>
    <source>
        <strain evidence="7">Ai-910</strain>
    </source>
</reference>
<feature type="transmembrane region" description="Helical" evidence="5">
    <location>
        <begin position="321"/>
        <end position="338"/>
    </location>
</feature>
<organism evidence="7 8">
    <name type="scientific">Xiashengella succiniciproducens</name>
    <dbReference type="NCBI Taxonomy" id="2949635"/>
    <lineage>
        <taxon>Bacteria</taxon>
        <taxon>Pseudomonadati</taxon>
        <taxon>Bacteroidota</taxon>
        <taxon>Bacteroidia</taxon>
        <taxon>Marinilabiliales</taxon>
        <taxon>Marinilabiliaceae</taxon>
        <taxon>Xiashengella</taxon>
    </lineage>
</organism>
<dbReference type="Pfam" id="PF00916">
    <property type="entry name" value="Sulfate_transp"/>
    <property type="match status" value="1"/>
</dbReference>
<feature type="transmembrane region" description="Helical" evidence="5">
    <location>
        <begin position="345"/>
        <end position="362"/>
    </location>
</feature>
<evidence type="ECO:0000256" key="4">
    <source>
        <dbReference type="ARBA" id="ARBA00023136"/>
    </source>
</evidence>
<dbReference type="Pfam" id="PF01740">
    <property type="entry name" value="STAS"/>
    <property type="match status" value="1"/>
</dbReference>
<evidence type="ECO:0000256" key="5">
    <source>
        <dbReference type="SAM" id="Phobius"/>
    </source>
</evidence>
<feature type="transmembrane region" description="Helical" evidence="5">
    <location>
        <begin position="165"/>
        <end position="192"/>
    </location>
</feature>
<feature type="transmembrane region" description="Helical" evidence="5">
    <location>
        <begin position="54"/>
        <end position="75"/>
    </location>
</feature>
<feature type="transmembrane region" description="Helical" evidence="5">
    <location>
        <begin position="382"/>
        <end position="410"/>
    </location>
</feature>
<evidence type="ECO:0000313" key="7">
    <source>
        <dbReference type="EMBL" id="URW79883.1"/>
    </source>
</evidence>
<accession>A0A9J6ZQI0</accession>
<dbReference type="Proteomes" id="UP001056426">
    <property type="component" value="Chromosome"/>
</dbReference>
<reference evidence="7" key="1">
    <citation type="submission" date="2022-05" db="EMBL/GenBank/DDBJ databases">
        <authorList>
            <person name="Sun X."/>
        </authorList>
    </citation>
    <scope>NUCLEOTIDE SEQUENCE</scope>
    <source>
        <strain evidence="7">Ai-910</strain>
    </source>
</reference>
<dbReference type="InterPro" id="IPR011547">
    <property type="entry name" value="SLC26A/SulP_dom"/>
</dbReference>
<evidence type="ECO:0000256" key="2">
    <source>
        <dbReference type="ARBA" id="ARBA00022692"/>
    </source>
</evidence>
<keyword evidence="3 5" id="KW-1133">Transmembrane helix</keyword>
<feature type="transmembrane region" description="Helical" evidence="5">
    <location>
        <begin position="251"/>
        <end position="274"/>
    </location>
</feature>
<name>A0A9J6ZQI0_9BACT</name>
<dbReference type="AlphaFoldDB" id="A0A9J6ZQI0"/>
<dbReference type="GO" id="GO:0055085">
    <property type="term" value="P:transmembrane transport"/>
    <property type="evidence" value="ECO:0007669"/>
    <property type="project" value="InterPro"/>
</dbReference>
<dbReference type="Gene3D" id="3.30.750.24">
    <property type="entry name" value="STAS domain"/>
    <property type="match status" value="1"/>
</dbReference>
<feature type="transmembrane region" description="Helical" evidence="5">
    <location>
        <begin position="126"/>
        <end position="145"/>
    </location>
</feature>
<evidence type="ECO:0000259" key="6">
    <source>
        <dbReference type="PROSITE" id="PS50801"/>
    </source>
</evidence>
<dbReference type="InterPro" id="IPR001902">
    <property type="entry name" value="SLC26A/SulP_fam"/>
</dbReference>
<feature type="transmembrane region" description="Helical" evidence="5">
    <location>
        <begin position="26"/>
        <end position="47"/>
    </location>
</feature>
<protein>
    <submittedName>
        <fullName evidence="7">SulP family inorganic anion transporter</fullName>
    </submittedName>
</protein>
<keyword evidence="8" id="KW-1185">Reference proteome</keyword>
<dbReference type="PANTHER" id="PTHR11814">
    <property type="entry name" value="SULFATE TRANSPORTER"/>
    <property type="match status" value="1"/>
</dbReference>
<feature type="transmembrane region" description="Helical" evidence="5">
    <location>
        <begin position="286"/>
        <end position="309"/>
    </location>
</feature>
<proteinExistence type="predicted"/>
<feature type="transmembrane region" description="Helical" evidence="5">
    <location>
        <begin position="199"/>
        <end position="218"/>
    </location>
</feature>
<dbReference type="KEGG" id="alkq:M9189_00730"/>
<dbReference type="PROSITE" id="PS50801">
    <property type="entry name" value="STAS"/>
    <property type="match status" value="1"/>
</dbReference>
<dbReference type="SUPFAM" id="SSF52091">
    <property type="entry name" value="SpoIIaa-like"/>
    <property type="match status" value="1"/>
</dbReference>
<evidence type="ECO:0000256" key="1">
    <source>
        <dbReference type="ARBA" id="ARBA00004141"/>
    </source>
</evidence>
<dbReference type="InterPro" id="IPR002645">
    <property type="entry name" value="STAS_dom"/>
</dbReference>
<comment type="subcellular location">
    <subcellularLocation>
        <location evidence="1">Membrane</location>
        <topology evidence="1">Multi-pass membrane protein</topology>
    </subcellularLocation>
</comment>
<keyword evidence="4 5" id="KW-0472">Membrane</keyword>
<dbReference type="GO" id="GO:0016020">
    <property type="term" value="C:membrane"/>
    <property type="evidence" value="ECO:0007669"/>
    <property type="project" value="UniProtKB-SubCell"/>
</dbReference>
<dbReference type="EMBL" id="CP098400">
    <property type="protein sequence ID" value="URW79883.1"/>
    <property type="molecule type" value="Genomic_DNA"/>
</dbReference>